<name>F0YHQ5_AURAN</name>
<dbReference type="SMART" id="SM00913">
    <property type="entry name" value="IBN_N"/>
    <property type="match status" value="1"/>
</dbReference>
<proteinExistence type="inferred from homology"/>
<dbReference type="PROSITE" id="PS50166">
    <property type="entry name" value="IMPORTIN_B_NT"/>
    <property type="match status" value="1"/>
</dbReference>
<dbReference type="GO" id="GO:0000055">
    <property type="term" value="P:ribosomal large subunit export from nucleus"/>
    <property type="evidence" value="ECO:0007669"/>
    <property type="project" value="TreeGrafter"/>
</dbReference>
<dbReference type="InterPro" id="IPR016024">
    <property type="entry name" value="ARM-type_fold"/>
</dbReference>
<dbReference type="EMBL" id="GL833142">
    <property type="protein sequence ID" value="EGB05278.1"/>
    <property type="molecule type" value="Genomic_DNA"/>
</dbReference>
<comment type="similarity">
    <text evidence="2">Belongs to the exportin family.</text>
</comment>
<dbReference type="InterPro" id="IPR041235">
    <property type="entry name" value="Exp1_repeat_2"/>
</dbReference>
<dbReference type="RefSeq" id="XP_009039929.1">
    <property type="nucleotide sequence ID" value="XM_009041681.1"/>
</dbReference>
<dbReference type="InterPro" id="IPR014877">
    <property type="entry name" value="XPO1_C_dom"/>
</dbReference>
<dbReference type="GO" id="GO:0005634">
    <property type="term" value="C:nucleus"/>
    <property type="evidence" value="ECO:0007669"/>
    <property type="project" value="UniProtKB-SubCell"/>
</dbReference>
<dbReference type="Gene3D" id="1.25.10.10">
    <property type="entry name" value="Leucine-rich Repeat Variant"/>
    <property type="match status" value="1"/>
</dbReference>
<dbReference type="GO" id="GO:0005737">
    <property type="term" value="C:cytoplasm"/>
    <property type="evidence" value="ECO:0007669"/>
    <property type="project" value="TreeGrafter"/>
</dbReference>
<dbReference type="Pfam" id="PF18784">
    <property type="entry name" value="CRM1_repeat_2"/>
    <property type="match status" value="1"/>
</dbReference>
<dbReference type="GO" id="GO:0006611">
    <property type="term" value="P:protein export from nucleus"/>
    <property type="evidence" value="ECO:0007669"/>
    <property type="project" value="InterPro"/>
</dbReference>
<reference evidence="7 8" key="1">
    <citation type="journal article" date="2011" name="Proc. Natl. Acad. Sci. U.S.A.">
        <title>Niche of harmful alga Aureococcus anophagefferens revealed through ecogenomics.</title>
        <authorList>
            <person name="Gobler C.J."/>
            <person name="Berry D.L."/>
            <person name="Dyhrman S.T."/>
            <person name="Wilhelm S.W."/>
            <person name="Salamov A."/>
            <person name="Lobanov A.V."/>
            <person name="Zhang Y."/>
            <person name="Collier J.L."/>
            <person name="Wurch L.L."/>
            <person name="Kustka A.B."/>
            <person name="Dill B.D."/>
            <person name="Shah M."/>
            <person name="VerBerkmoes N.C."/>
            <person name="Kuo A."/>
            <person name="Terry A."/>
            <person name="Pangilinan J."/>
            <person name="Lindquist E.A."/>
            <person name="Lucas S."/>
            <person name="Paulsen I.T."/>
            <person name="Hattenrath-Lehmann T.K."/>
            <person name="Talmage S.C."/>
            <person name="Walker E.A."/>
            <person name="Koch F."/>
            <person name="Burson A.M."/>
            <person name="Marcoval M.A."/>
            <person name="Tang Y.Z."/>
            <person name="Lecleir G.R."/>
            <person name="Coyne K.J."/>
            <person name="Berg G.M."/>
            <person name="Bertrand E.M."/>
            <person name="Saito M.A."/>
            <person name="Gladyshev V.N."/>
            <person name="Grigoriev I.V."/>
        </authorList>
    </citation>
    <scope>NUCLEOTIDE SEQUENCE [LARGE SCALE GENOMIC DNA]</scope>
    <source>
        <strain evidence="8">CCMP 1984</strain>
    </source>
</reference>
<keyword evidence="5" id="KW-0539">Nucleus</keyword>
<protein>
    <recommendedName>
        <fullName evidence="6">Importin N-terminal domain-containing protein</fullName>
    </recommendedName>
</protein>
<sequence>MEAAGTRLLDESQPFDVAIFDGVVSASYDPRHPERSMANEILMKLREQSNAWAKADAIIENSTLPQGRFFGLMALDDAINTRWKILPEEQRVGIKGFIVNKIIQLSSDEATASAERTMIHQMNKVLVSILKQEWPHNWPSFIGDVCGASRTSEVLCENNMHILRLLSEEVFDFSKDAMTTAKIRTMKESLNAEFAQIFRLCEFVLGASSRPKLIDATLGTLKAFLSWIPLGYLFETPLVQTLVERFFAAAQFRNAALECLTEIASLSDLEPKYDEAFVRLYVGALQALGQIVPRDASLAAAFDAASGRDADQLFVSRLALFFSGFFKAHLRLVETREHGQALLEGLQYLVRISAVPDNEVFQICLDYWHAFSQDLYASETGRPALFQHGGLLSQARLVIISRMSKPEEVLVVEDENGEIVREMFKDTEAIAQYKTMRETLVYLTHLNYDDTESIMLDKLALQVDGTEWSWANLNTLCWAIGSISGAMSEDEEKRFLVTVIKDLLGLCEVKRGKGNKACIASNIMYVVGQYPRFLRAHWKFLKTVVNKLFEFMHELHPGVQDMACDTFLKIALKCKRKFVTQQPGEARPFARDLVAQLPAIISDLEPHQVHAFYEATACLLSDRGGHPSVAAQRPALLAQLMALPNDAWRRITHDAQQNPATLVNPDTVRDVAKIVKTHRMVCGACGPLYVTQLGACYLDLLNVYRAYSEAVSSAVQQHGDLATRHADVRALRAAKREILRLLTTFVEKCGEPEAPPPLVATSFVPPLLEPVLNDYRRSIVEARDSDVLNLLAATVDKLRDLVANEVPRVLDAVFEPTLRMITRNFEDFPEHRLAFFKLLKAVNTHCFAALFAIPVAHHKLVVDSVVWAFKHTERNVADTGLEILYELLLNVGRTVDDAKQPFYRAFVLPLIQDVLAVMTDRLHKSGFKMHATLLRHLFHLVEAGHVTAPLFDDPTKYPSNQAFLRDHVANLLSTSFPNLSRQQIVDFVVGLFDLRMDLPTFKTHLRDFLIQLKEFSEQNNQDLYSEERAAQQVAVAEQQNAARLAVPGLVNPHDRPMDDDDL</sequence>
<organism evidence="8">
    <name type="scientific">Aureococcus anophagefferens</name>
    <name type="common">Harmful bloom alga</name>
    <dbReference type="NCBI Taxonomy" id="44056"/>
    <lineage>
        <taxon>Eukaryota</taxon>
        <taxon>Sar</taxon>
        <taxon>Stramenopiles</taxon>
        <taxon>Ochrophyta</taxon>
        <taxon>Pelagophyceae</taxon>
        <taxon>Pelagomonadales</taxon>
        <taxon>Pelagomonadaceae</taxon>
        <taxon>Aureococcus</taxon>
    </lineage>
</organism>
<dbReference type="GO" id="GO:0000056">
    <property type="term" value="P:ribosomal small subunit export from nucleus"/>
    <property type="evidence" value="ECO:0007669"/>
    <property type="project" value="TreeGrafter"/>
</dbReference>
<dbReference type="OrthoDB" id="27218at2759"/>
<evidence type="ECO:0000313" key="7">
    <source>
        <dbReference type="EMBL" id="EGB05278.1"/>
    </source>
</evidence>
<dbReference type="AlphaFoldDB" id="F0YHQ5"/>
<keyword evidence="3" id="KW-0813">Transport</keyword>
<evidence type="ECO:0000259" key="6">
    <source>
        <dbReference type="PROSITE" id="PS50166"/>
    </source>
</evidence>
<dbReference type="GeneID" id="20222424"/>
<gene>
    <name evidence="7" type="ORF">AURANDRAFT_54723</name>
</gene>
<keyword evidence="8" id="KW-1185">Reference proteome</keyword>
<accession>F0YHQ5</accession>
<keyword evidence="4" id="KW-0653">Protein transport</keyword>
<dbReference type="InterPro" id="IPR013598">
    <property type="entry name" value="Exportin-1/Importin-b-like"/>
</dbReference>
<dbReference type="Pfam" id="PF03810">
    <property type="entry name" value="IBN_N"/>
    <property type="match status" value="1"/>
</dbReference>
<dbReference type="InParanoid" id="F0YHQ5"/>
<dbReference type="Proteomes" id="UP000002729">
    <property type="component" value="Unassembled WGS sequence"/>
</dbReference>
<evidence type="ECO:0000256" key="4">
    <source>
        <dbReference type="ARBA" id="ARBA00022927"/>
    </source>
</evidence>
<dbReference type="SUPFAM" id="SSF48371">
    <property type="entry name" value="ARM repeat"/>
    <property type="match status" value="2"/>
</dbReference>
<evidence type="ECO:0000256" key="2">
    <source>
        <dbReference type="ARBA" id="ARBA00009466"/>
    </source>
</evidence>
<dbReference type="Pfam" id="PF18787">
    <property type="entry name" value="CRM1_repeat_3"/>
    <property type="match status" value="1"/>
</dbReference>
<dbReference type="InterPro" id="IPR040485">
    <property type="entry name" value="XPO1_repeat_3"/>
</dbReference>
<feature type="domain" description="Importin N-terminal" evidence="6">
    <location>
        <begin position="38"/>
        <end position="104"/>
    </location>
</feature>
<dbReference type="KEGG" id="aaf:AURANDRAFT_54723"/>
<dbReference type="Pfam" id="PF08767">
    <property type="entry name" value="CRM1_C"/>
    <property type="match status" value="1"/>
</dbReference>
<dbReference type="FunFam" id="1.25.10.10:FF:000022">
    <property type="entry name" value="protein EXPORTIN 1A"/>
    <property type="match status" value="1"/>
</dbReference>
<dbReference type="OMA" id="WAFKHNN"/>
<evidence type="ECO:0000256" key="3">
    <source>
        <dbReference type="ARBA" id="ARBA00022448"/>
    </source>
</evidence>
<dbReference type="InterPro" id="IPR001494">
    <property type="entry name" value="Importin-beta_N"/>
</dbReference>
<dbReference type="PANTHER" id="PTHR11223">
    <property type="entry name" value="EXPORTIN 1/5"/>
    <property type="match status" value="1"/>
</dbReference>
<dbReference type="FunCoup" id="F0YHQ5">
    <property type="interactions" value="650"/>
</dbReference>
<dbReference type="InterPro" id="IPR011989">
    <property type="entry name" value="ARM-like"/>
</dbReference>
<dbReference type="InterPro" id="IPR045065">
    <property type="entry name" value="XPO1/5"/>
</dbReference>
<evidence type="ECO:0000256" key="5">
    <source>
        <dbReference type="ARBA" id="ARBA00023242"/>
    </source>
</evidence>
<dbReference type="eggNOG" id="KOG2020">
    <property type="taxonomic scope" value="Eukaryota"/>
</dbReference>
<evidence type="ECO:0000313" key="8">
    <source>
        <dbReference type="Proteomes" id="UP000002729"/>
    </source>
</evidence>
<dbReference type="GO" id="GO:0005049">
    <property type="term" value="F:nuclear export signal receptor activity"/>
    <property type="evidence" value="ECO:0007669"/>
    <property type="project" value="InterPro"/>
</dbReference>
<dbReference type="PANTHER" id="PTHR11223:SF2">
    <property type="entry name" value="EXPORTIN-1"/>
    <property type="match status" value="1"/>
</dbReference>
<dbReference type="SMART" id="SM01102">
    <property type="entry name" value="CRM1_C"/>
    <property type="match status" value="1"/>
</dbReference>
<dbReference type="Pfam" id="PF08389">
    <property type="entry name" value="Xpo1"/>
    <property type="match status" value="1"/>
</dbReference>
<dbReference type="Pfam" id="PF18777">
    <property type="entry name" value="CRM1_repeat"/>
    <property type="match status" value="1"/>
</dbReference>
<dbReference type="InterPro" id="IPR041123">
    <property type="entry name" value="CRM1_repeat"/>
</dbReference>
<dbReference type="GO" id="GO:0031267">
    <property type="term" value="F:small GTPase binding"/>
    <property type="evidence" value="ECO:0007669"/>
    <property type="project" value="InterPro"/>
</dbReference>
<comment type="subcellular location">
    <subcellularLocation>
        <location evidence="1">Nucleus</location>
    </subcellularLocation>
</comment>
<evidence type="ECO:0000256" key="1">
    <source>
        <dbReference type="ARBA" id="ARBA00004123"/>
    </source>
</evidence>